<organism evidence="7 8">
    <name type="scientific">Cinchona calisaya</name>
    <dbReference type="NCBI Taxonomy" id="153742"/>
    <lineage>
        <taxon>Eukaryota</taxon>
        <taxon>Viridiplantae</taxon>
        <taxon>Streptophyta</taxon>
        <taxon>Embryophyta</taxon>
        <taxon>Tracheophyta</taxon>
        <taxon>Spermatophyta</taxon>
        <taxon>Magnoliopsida</taxon>
        <taxon>eudicotyledons</taxon>
        <taxon>Gunneridae</taxon>
        <taxon>Pentapetalae</taxon>
        <taxon>asterids</taxon>
        <taxon>lamiids</taxon>
        <taxon>Gentianales</taxon>
        <taxon>Rubiaceae</taxon>
        <taxon>Cinchonoideae</taxon>
        <taxon>Cinchoneae</taxon>
        <taxon>Cinchona</taxon>
    </lineage>
</organism>
<evidence type="ECO:0000256" key="5">
    <source>
        <dbReference type="ARBA" id="ARBA00022801"/>
    </source>
</evidence>
<dbReference type="EMBL" id="JBJUIK010000004">
    <property type="protein sequence ID" value="KAL3529873.1"/>
    <property type="molecule type" value="Genomic_DNA"/>
</dbReference>
<dbReference type="SUPFAM" id="SSF53474">
    <property type="entry name" value="alpha/beta-Hydrolases"/>
    <property type="match status" value="1"/>
</dbReference>
<dbReference type="Pfam" id="PF12697">
    <property type="entry name" value="Abhydrolase_6"/>
    <property type="match status" value="1"/>
</dbReference>
<keyword evidence="5" id="KW-0378">Hydrolase</keyword>
<dbReference type="InterPro" id="IPR029058">
    <property type="entry name" value="AB_hydrolase_fold"/>
</dbReference>
<dbReference type="Gene3D" id="3.40.50.1820">
    <property type="entry name" value="alpha/beta hydrolase"/>
    <property type="match status" value="1"/>
</dbReference>
<evidence type="ECO:0000256" key="4">
    <source>
        <dbReference type="ARBA" id="ARBA00022589"/>
    </source>
</evidence>
<evidence type="ECO:0000256" key="3">
    <source>
        <dbReference type="ARBA" id="ARBA00022487"/>
    </source>
</evidence>
<dbReference type="PANTHER" id="PTHR10992:SF1083">
    <property type="entry name" value="METHYLESTERASE 1"/>
    <property type="match status" value="1"/>
</dbReference>
<reference evidence="7 8" key="1">
    <citation type="submission" date="2024-11" db="EMBL/GenBank/DDBJ databases">
        <title>A near-complete genome assembly of Cinchona calisaya.</title>
        <authorList>
            <person name="Lian D.C."/>
            <person name="Zhao X.W."/>
            <person name="Wei L."/>
        </authorList>
    </citation>
    <scope>NUCLEOTIDE SEQUENCE [LARGE SCALE GENOMIC DNA]</scope>
    <source>
        <tissue evidence="7">Nenye</tissue>
    </source>
</reference>
<accession>A0ABD3AE96</accession>
<comment type="caution">
    <text evidence="7">The sequence shown here is derived from an EMBL/GenBank/DDBJ whole genome shotgun (WGS) entry which is preliminary data.</text>
</comment>
<sequence length="266" mass="29601">MEVASVRQQKHFVLVHGVCHGAWIWYKLKPLLESAGGHRVTAVDLSASGINTKSISEIHTLEDYAEPLMKFMEALPADEVVILVGHSYGGYSLALAMETYPEKISVAVFVAALMPDTVHSPVYVAEKLNELFPARDTLDSQYSISGSPQDPRRILSIGPKYLSTRVYQQCSTEDIELAKLLIRPSPILEGALSKGKKFSAELYGSVKRAYIVCGEDKGLPADFQRWLTKNIGVEEVKEIIDADHMPMLSKPQELCEYLLEISDKYI</sequence>
<dbReference type="GO" id="GO:0009820">
    <property type="term" value="P:alkaloid metabolic process"/>
    <property type="evidence" value="ECO:0007669"/>
    <property type="project" value="UniProtKB-KW"/>
</dbReference>
<protein>
    <recommendedName>
        <fullName evidence="6">AB hydrolase-1 domain-containing protein</fullName>
    </recommendedName>
</protein>
<dbReference type="AlphaFoldDB" id="A0ABD3AE96"/>
<keyword evidence="8" id="KW-1185">Reference proteome</keyword>
<dbReference type="FunFam" id="3.40.50.1820:FF:000051">
    <property type="entry name" value="(S)-hydroxynitrile lyase"/>
    <property type="match status" value="1"/>
</dbReference>
<dbReference type="Proteomes" id="UP001630127">
    <property type="component" value="Unassembled WGS sequence"/>
</dbReference>
<dbReference type="PANTHER" id="PTHR10992">
    <property type="entry name" value="METHYLESTERASE FAMILY MEMBER"/>
    <property type="match status" value="1"/>
</dbReference>
<keyword evidence="4" id="KW-0017">Alkaloid metabolism</keyword>
<evidence type="ECO:0000256" key="1">
    <source>
        <dbReference type="ARBA" id="ARBA00004913"/>
    </source>
</evidence>
<comment type="pathway">
    <text evidence="1">Alkaloid biosynthesis.</text>
</comment>
<dbReference type="InterPro" id="IPR045889">
    <property type="entry name" value="MES/HNL"/>
</dbReference>
<dbReference type="GO" id="GO:0052689">
    <property type="term" value="F:carboxylic ester hydrolase activity"/>
    <property type="evidence" value="ECO:0007669"/>
    <property type="project" value="UniProtKB-KW"/>
</dbReference>
<dbReference type="InterPro" id="IPR000073">
    <property type="entry name" value="AB_hydrolase_1"/>
</dbReference>
<gene>
    <name evidence="7" type="ORF">ACH5RR_009195</name>
</gene>
<evidence type="ECO:0000259" key="6">
    <source>
        <dbReference type="Pfam" id="PF12697"/>
    </source>
</evidence>
<comment type="similarity">
    <text evidence="2">Belongs to the AB hydrolase superfamily.</text>
</comment>
<feature type="domain" description="AB hydrolase-1" evidence="6">
    <location>
        <begin position="12"/>
        <end position="255"/>
    </location>
</feature>
<proteinExistence type="inferred from homology"/>
<evidence type="ECO:0000313" key="8">
    <source>
        <dbReference type="Proteomes" id="UP001630127"/>
    </source>
</evidence>
<keyword evidence="3" id="KW-0719">Serine esterase</keyword>
<evidence type="ECO:0000313" key="7">
    <source>
        <dbReference type="EMBL" id="KAL3529873.1"/>
    </source>
</evidence>
<evidence type="ECO:0000256" key="2">
    <source>
        <dbReference type="ARBA" id="ARBA00008645"/>
    </source>
</evidence>
<name>A0ABD3AE96_9GENT</name>